<evidence type="ECO:0000256" key="10">
    <source>
        <dbReference type="ARBA" id="ARBA00047937"/>
    </source>
</evidence>
<keyword evidence="6 11" id="KW-0547">Nucleotide-binding</keyword>
<reference evidence="13 14" key="1">
    <citation type="submission" date="2019-09" db="EMBL/GenBank/DDBJ databases">
        <title>Salinarimonas rosea gen. nov., sp. nov., a new member of the a-2 subgroup of the Proteobacteria.</title>
        <authorList>
            <person name="Liu J."/>
        </authorList>
    </citation>
    <scope>NUCLEOTIDE SEQUENCE [LARGE SCALE GENOMIC DNA]</scope>
    <source>
        <strain evidence="13 14">BN140002</strain>
    </source>
</reference>
<dbReference type="Pfam" id="PF05746">
    <property type="entry name" value="DALR_1"/>
    <property type="match status" value="1"/>
</dbReference>
<dbReference type="HAMAP" id="MF_00255">
    <property type="entry name" value="Gly_tRNA_synth_beta"/>
    <property type="match status" value="1"/>
</dbReference>
<dbReference type="PANTHER" id="PTHR30075">
    <property type="entry name" value="GLYCYL-TRNA SYNTHETASE"/>
    <property type="match status" value="1"/>
</dbReference>
<accession>A0A5B2V5V8</accession>
<evidence type="ECO:0000256" key="4">
    <source>
        <dbReference type="ARBA" id="ARBA00022490"/>
    </source>
</evidence>
<dbReference type="GO" id="GO:0005524">
    <property type="term" value="F:ATP binding"/>
    <property type="evidence" value="ECO:0007669"/>
    <property type="project" value="UniProtKB-UniRule"/>
</dbReference>
<dbReference type="EC" id="6.1.1.14" evidence="11"/>
<dbReference type="GO" id="GO:0004814">
    <property type="term" value="F:arginine-tRNA ligase activity"/>
    <property type="evidence" value="ECO:0007669"/>
    <property type="project" value="InterPro"/>
</dbReference>
<evidence type="ECO:0000259" key="12">
    <source>
        <dbReference type="Pfam" id="PF05746"/>
    </source>
</evidence>
<dbReference type="InterPro" id="IPR008909">
    <property type="entry name" value="DALR_anticod-bd"/>
</dbReference>
<keyword evidence="9 11" id="KW-0030">Aminoacyl-tRNA synthetase</keyword>
<evidence type="ECO:0000256" key="3">
    <source>
        <dbReference type="ARBA" id="ARBA00011209"/>
    </source>
</evidence>
<keyword evidence="4 11" id="KW-0963">Cytoplasm</keyword>
<organism evidence="13 14">
    <name type="scientific">Salinarimonas soli</name>
    <dbReference type="NCBI Taxonomy" id="1638099"/>
    <lineage>
        <taxon>Bacteria</taxon>
        <taxon>Pseudomonadati</taxon>
        <taxon>Pseudomonadota</taxon>
        <taxon>Alphaproteobacteria</taxon>
        <taxon>Hyphomicrobiales</taxon>
        <taxon>Salinarimonadaceae</taxon>
        <taxon>Salinarimonas</taxon>
    </lineage>
</organism>
<dbReference type="OrthoDB" id="9775440at2"/>
<sequence>MPDLFLELFSEEIPARMQRRAAEDLKKLVTDALVERGFLYEGARALATPRRLALTVHGLPAKGQDVREERKGPRVGAPDAAIQGFLKGAGLASLDQARIESDPKKGEFYVAVIERPGRPTPEVLAEIVPAIVRAFPWPKSMRWGAASARPGSLAWVRPLHSIVCTFGPETEEPEVVRFEVGGVESGDVTYGHRFHAPGPIRVRRFEDYAASLRDAFVVLDADQRKDIILHDARDLAFAQGLELVEDEGLLEEVAGLVEMPVVLMGSFEEAFLAIPPEVIRATIRANQKCFVLRRHDGSLANRFILVSNLRATDGGAAIVAGNERVVRARLSDALYFWQTDQRDLPGFAGAGKPLDQRLAKLKSLNIVFHEKLGTQGERVERITALARELAPLVGADPDLAARAAQLAKADLMTEVVGEFPEVQGLMGRRYAELQGEHPSVAAAIEEHYKPVGPSDRVPTDPVSVAVALADKIDTLVGFWAIDEKPTGSKDPYALRRAALGVIRTLVENNLRLPLFFGFVIVGRRFMSEMLKRAAQPLDNRLKFLEASGDLNREGLLSQLVSVSGRAASLLKAEEALSVPPQPVEIERIGSLLSFFADRLKVYLRDQGARHDLIDAVFALPGQDDLLMIVRRVEALGRLLATEDGKNLLAGYRRAANILRIEEKKDGRSYDEAPDPARFALPEEQALAAGLERATGAASAAVAAEDFEGAMRALAELRPAVDAFFEGVTVNADDPALRDNRLKLLATLRRATREVADFSKIEG</sequence>
<dbReference type="PRINTS" id="PR01045">
    <property type="entry name" value="TRNASYNTHGB"/>
</dbReference>
<comment type="caution">
    <text evidence="13">The sequence shown here is derived from an EMBL/GenBank/DDBJ whole genome shotgun (WGS) entry which is preliminary data.</text>
</comment>
<dbReference type="SUPFAM" id="SSF109604">
    <property type="entry name" value="HD-domain/PDEase-like"/>
    <property type="match status" value="1"/>
</dbReference>
<evidence type="ECO:0000256" key="11">
    <source>
        <dbReference type="HAMAP-Rule" id="MF_00255"/>
    </source>
</evidence>
<dbReference type="GO" id="GO:0006420">
    <property type="term" value="P:arginyl-tRNA aminoacylation"/>
    <property type="evidence" value="ECO:0007669"/>
    <property type="project" value="InterPro"/>
</dbReference>
<evidence type="ECO:0000256" key="9">
    <source>
        <dbReference type="ARBA" id="ARBA00023146"/>
    </source>
</evidence>
<dbReference type="PROSITE" id="PS50861">
    <property type="entry name" value="AA_TRNA_LIGASE_II_GLYAB"/>
    <property type="match status" value="1"/>
</dbReference>
<dbReference type="AlphaFoldDB" id="A0A5B2V5V8"/>
<dbReference type="Proteomes" id="UP000323142">
    <property type="component" value="Unassembled WGS sequence"/>
</dbReference>
<keyword evidence="14" id="KW-1185">Reference proteome</keyword>
<comment type="catalytic activity">
    <reaction evidence="10 11">
        <text>tRNA(Gly) + glycine + ATP = glycyl-tRNA(Gly) + AMP + diphosphate</text>
        <dbReference type="Rhea" id="RHEA:16013"/>
        <dbReference type="Rhea" id="RHEA-COMP:9664"/>
        <dbReference type="Rhea" id="RHEA-COMP:9683"/>
        <dbReference type="ChEBI" id="CHEBI:30616"/>
        <dbReference type="ChEBI" id="CHEBI:33019"/>
        <dbReference type="ChEBI" id="CHEBI:57305"/>
        <dbReference type="ChEBI" id="CHEBI:78442"/>
        <dbReference type="ChEBI" id="CHEBI:78522"/>
        <dbReference type="ChEBI" id="CHEBI:456215"/>
        <dbReference type="EC" id="6.1.1.14"/>
    </reaction>
</comment>
<dbReference type="InterPro" id="IPR006194">
    <property type="entry name" value="Gly-tRNA-synth_heterodimer"/>
</dbReference>
<reference evidence="13 14" key="2">
    <citation type="submission" date="2019-09" db="EMBL/GenBank/DDBJ databases">
        <authorList>
            <person name="Jin C."/>
        </authorList>
    </citation>
    <scope>NUCLEOTIDE SEQUENCE [LARGE SCALE GENOMIC DNA]</scope>
    <source>
        <strain evidence="13 14">BN140002</strain>
    </source>
</reference>
<proteinExistence type="inferred from homology"/>
<comment type="subunit">
    <text evidence="3 11">Tetramer of two alpha and two beta subunits.</text>
</comment>
<dbReference type="NCBIfam" id="TIGR00211">
    <property type="entry name" value="glyS"/>
    <property type="match status" value="1"/>
</dbReference>
<dbReference type="InterPro" id="IPR015944">
    <property type="entry name" value="Gly-tRNA-synth_bsu"/>
</dbReference>
<dbReference type="Pfam" id="PF02092">
    <property type="entry name" value="tRNA_synt_2f"/>
    <property type="match status" value="1"/>
</dbReference>
<dbReference type="PANTHER" id="PTHR30075:SF2">
    <property type="entry name" value="GLYCINE--TRNA LIGASE, CHLOROPLASTIC_MITOCHONDRIAL 2"/>
    <property type="match status" value="1"/>
</dbReference>
<evidence type="ECO:0000313" key="13">
    <source>
        <dbReference type="EMBL" id="KAA2234374.1"/>
    </source>
</evidence>
<dbReference type="EMBL" id="VUOA01000048">
    <property type="protein sequence ID" value="KAA2234374.1"/>
    <property type="molecule type" value="Genomic_DNA"/>
</dbReference>
<dbReference type="GO" id="GO:0004820">
    <property type="term" value="F:glycine-tRNA ligase activity"/>
    <property type="evidence" value="ECO:0007669"/>
    <property type="project" value="UniProtKB-UniRule"/>
</dbReference>
<evidence type="ECO:0000256" key="2">
    <source>
        <dbReference type="ARBA" id="ARBA00008226"/>
    </source>
</evidence>
<evidence type="ECO:0000256" key="7">
    <source>
        <dbReference type="ARBA" id="ARBA00022840"/>
    </source>
</evidence>
<keyword evidence="7 11" id="KW-0067">ATP-binding</keyword>
<dbReference type="RefSeq" id="WP_149822143.1">
    <property type="nucleotide sequence ID" value="NZ_VUOA01000048.1"/>
</dbReference>
<gene>
    <name evidence="11" type="primary">glyS</name>
    <name evidence="13" type="ORF">F0L46_23985</name>
</gene>
<evidence type="ECO:0000256" key="8">
    <source>
        <dbReference type="ARBA" id="ARBA00022917"/>
    </source>
</evidence>
<dbReference type="GO" id="GO:0005829">
    <property type="term" value="C:cytosol"/>
    <property type="evidence" value="ECO:0007669"/>
    <property type="project" value="TreeGrafter"/>
</dbReference>
<feature type="domain" description="DALR anticodon binding" evidence="12">
    <location>
        <begin position="649"/>
        <end position="749"/>
    </location>
</feature>
<keyword evidence="5 11" id="KW-0436">Ligase</keyword>
<comment type="similarity">
    <text evidence="2 11">Belongs to the class-II aminoacyl-tRNA synthetase family.</text>
</comment>
<protein>
    <recommendedName>
        <fullName evidence="11">Glycine--tRNA ligase beta subunit</fullName>
        <ecNumber evidence="11">6.1.1.14</ecNumber>
    </recommendedName>
    <alternativeName>
        <fullName evidence="11">Glycyl-tRNA synthetase beta subunit</fullName>
        <shortName evidence="11">GlyRS</shortName>
    </alternativeName>
</protein>
<dbReference type="GO" id="GO:0006426">
    <property type="term" value="P:glycyl-tRNA aminoacylation"/>
    <property type="evidence" value="ECO:0007669"/>
    <property type="project" value="UniProtKB-UniRule"/>
</dbReference>
<keyword evidence="8 11" id="KW-0648">Protein biosynthesis</keyword>
<name>A0A5B2V5V8_9HYPH</name>
<evidence type="ECO:0000256" key="1">
    <source>
        <dbReference type="ARBA" id="ARBA00004496"/>
    </source>
</evidence>
<evidence type="ECO:0000256" key="5">
    <source>
        <dbReference type="ARBA" id="ARBA00022598"/>
    </source>
</evidence>
<evidence type="ECO:0000256" key="6">
    <source>
        <dbReference type="ARBA" id="ARBA00022741"/>
    </source>
</evidence>
<comment type="subcellular location">
    <subcellularLocation>
        <location evidence="1 11">Cytoplasm</location>
    </subcellularLocation>
</comment>
<evidence type="ECO:0000313" key="14">
    <source>
        <dbReference type="Proteomes" id="UP000323142"/>
    </source>
</evidence>